<dbReference type="OrthoDB" id="239492at2157"/>
<organism evidence="2 3">
    <name type="scientific">Halopenitus persicus</name>
    <dbReference type="NCBI Taxonomy" id="1048396"/>
    <lineage>
        <taxon>Archaea</taxon>
        <taxon>Methanobacteriati</taxon>
        <taxon>Methanobacteriota</taxon>
        <taxon>Stenosarchaea group</taxon>
        <taxon>Halobacteria</taxon>
        <taxon>Halobacteriales</taxon>
        <taxon>Haloferacaceae</taxon>
        <taxon>Halopenitus</taxon>
    </lineage>
</organism>
<sequence length="166" mass="16803">MTLSEIAAGIEVTAEQHDRGAAVVDDTGVELAERARPHAASLPCTPAAVATLVEAYTAGASVGDAAREAAVAPMTAAKALHRCGVAGVCPLAPTRRDVVRDWLAGRITRDEAVALAGGDEAAVALTVYIETHDPIPEIADAVTSATAVEPGSDALGGSVETPDELR</sequence>
<dbReference type="Proteomes" id="UP000199079">
    <property type="component" value="Unassembled WGS sequence"/>
</dbReference>
<gene>
    <name evidence="2" type="ORF">SAMN05216564_10212</name>
</gene>
<evidence type="ECO:0000313" key="2">
    <source>
        <dbReference type="EMBL" id="SDX89258.1"/>
    </source>
</evidence>
<dbReference type="GeneID" id="43838559"/>
<dbReference type="Pfam" id="PF25257">
    <property type="entry name" value="DUF7858"/>
    <property type="match status" value="1"/>
</dbReference>
<proteinExistence type="predicted"/>
<reference evidence="3" key="1">
    <citation type="submission" date="2016-10" db="EMBL/GenBank/DDBJ databases">
        <authorList>
            <person name="Varghese N."/>
            <person name="Submissions S."/>
        </authorList>
    </citation>
    <scope>NUCLEOTIDE SEQUENCE [LARGE SCALE GENOMIC DNA]</scope>
    <source>
        <strain evidence="3">DC30,IBRC 10041,KCTC 4046</strain>
    </source>
</reference>
<evidence type="ECO:0000256" key="1">
    <source>
        <dbReference type="SAM" id="MobiDB-lite"/>
    </source>
</evidence>
<name>A0A1H3FFV6_9EURY</name>
<evidence type="ECO:0000313" key="3">
    <source>
        <dbReference type="Proteomes" id="UP000199079"/>
    </source>
</evidence>
<accession>A0A1H3FFV6</accession>
<dbReference type="EMBL" id="FNPC01000002">
    <property type="protein sequence ID" value="SDX89258.1"/>
    <property type="molecule type" value="Genomic_DNA"/>
</dbReference>
<dbReference type="RefSeq" id="WP_021072936.1">
    <property type="nucleotide sequence ID" value="NZ_FNPC01000002.1"/>
</dbReference>
<feature type="region of interest" description="Disordered" evidence="1">
    <location>
        <begin position="147"/>
        <end position="166"/>
    </location>
</feature>
<keyword evidence="3" id="KW-1185">Reference proteome</keyword>
<dbReference type="AlphaFoldDB" id="A0A1H3FFV6"/>
<protein>
    <submittedName>
        <fullName evidence="2">Uncharacterized protein</fullName>
    </submittedName>
</protein>
<dbReference type="InterPro" id="IPR057180">
    <property type="entry name" value="DUF7858"/>
</dbReference>